<sequence length="54" mass="6250">NFDLSPFVAQWIPLWLASGISIDIESSKNIYSPSLRQKLNWLYEGEDNEIPQII</sequence>
<evidence type="ECO:0000313" key="1">
    <source>
        <dbReference type="EMBL" id="KAK7079502.1"/>
    </source>
</evidence>
<feature type="non-terminal residue" evidence="1">
    <location>
        <position position="54"/>
    </location>
</feature>
<proteinExistence type="predicted"/>
<name>A0AAN8XAA9_HALRR</name>
<reference evidence="1 2" key="1">
    <citation type="submission" date="2023-11" db="EMBL/GenBank/DDBJ databases">
        <title>Halocaridina rubra genome assembly.</title>
        <authorList>
            <person name="Smith C."/>
        </authorList>
    </citation>
    <scope>NUCLEOTIDE SEQUENCE [LARGE SCALE GENOMIC DNA]</scope>
    <source>
        <strain evidence="1">EP-1</strain>
        <tissue evidence="1">Whole</tissue>
    </source>
</reference>
<protein>
    <submittedName>
        <fullName evidence="1">Uncharacterized protein</fullName>
    </submittedName>
</protein>
<organism evidence="1 2">
    <name type="scientific">Halocaridina rubra</name>
    <name type="common">Hawaiian red shrimp</name>
    <dbReference type="NCBI Taxonomy" id="373956"/>
    <lineage>
        <taxon>Eukaryota</taxon>
        <taxon>Metazoa</taxon>
        <taxon>Ecdysozoa</taxon>
        <taxon>Arthropoda</taxon>
        <taxon>Crustacea</taxon>
        <taxon>Multicrustacea</taxon>
        <taxon>Malacostraca</taxon>
        <taxon>Eumalacostraca</taxon>
        <taxon>Eucarida</taxon>
        <taxon>Decapoda</taxon>
        <taxon>Pleocyemata</taxon>
        <taxon>Caridea</taxon>
        <taxon>Atyoidea</taxon>
        <taxon>Atyidae</taxon>
        <taxon>Halocaridina</taxon>
    </lineage>
</organism>
<evidence type="ECO:0000313" key="2">
    <source>
        <dbReference type="Proteomes" id="UP001381693"/>
    </source>
</evidence>
<accession>A0AAN8XAA9</accession>
<dbReference type="EMBL" id="JAXCGZ010006839">
    <property type="protein sequence ID" value="KAK7079502.1"/>
    <property type="molecule type" value="Genomic_DNA"/>
</dbReference>
<gene>
    <name evidence="1" type="ORF">SK128_021324</name>
</gene>
<feature type="non-terminal residue" evidence="1">
    <location>
        <position position="1"/>
    </location>
</feature>
<dbReference type="AlphaFoldDB" id="A0AAN8XAA9"/>
<keyword evidence="2" id="KW-1185">Reference proteome</keyword>
<comment type="caution">
    <text evidence="1">The sequence shown here is derived from an EMBL/GenBank/DDBJ whole genome shotgun (WGS) entry which is preliminary data.</text>
</comment>
<dbReference type="Proteomes" id="UP001381693">
    <property type="component" value="Unassembled WGS sequence"/>
</dbReference>